<sequence length="55" mass="5935">MGFGSCTVSIFPCSTSALGLGGRSLFFWPLRSPNPNLMVHPLLHRGLYSVLTGIQ</sequence>
<proteinExistence type="predicted"/>
<dbReference type="AlphaFoldDB" id="A0A8H7PCB5"/>
<evidence type="ECO:0000313" key="2">
    <source>
        <dbReference type="Proteomes" id="UP000639403"/>
    </source>
</evidence>
<protein>
    <submittedName>
        <fullName evidence="1">Uncharacterized protein</fullName>
    </submittedName>
</protein>
<organism evidence="1 2">
    <name type="scientific">Rhodonia placenta</name>
    <dbReference type="NCBI Taxonomy" id="104341"/>
    <lineage>
        <taxon>Eukaryota</taxon>
        <taxon>Fungi</taxon>
        <taxon>Dikarya</taxon>
        <taxon>Basidiomycota</taxon>
        <taxon>Agaricomycotina</taxon>
        <taxon>Agaricomycetes</taxon>
        <taxon>Polyporales</taxon>
        <taxon>Adustoporiaceae</taxon>
        <taxon>Rhodonia</taxon>
    </lineage>
</organism>
<comment type="caution">
    <text evidence="1">The sequence shown here is derived from an EMBL/GenBank/DDBJ whole genome shotgun (WGS) entry which is preliminary data.</text>
</comment>
<accession>A0A8H7PCB5</accession>
<dbReference type="Proteomes" id="UP000639403">
    <property type="component" value="Unassembled WGS sequence"/>
</dbReference>
<reference evidence="1" key="2">
    <citation type="journal article" name="Front. Microbiol.">
        <title>Degradative Capacity of Two Strains of Rhodonia placenta: From Phenotype to Genotype.</title>
        <authorList>
            <person name="Kolle M."/>
            <person name="Horta M.A.C."/>
            <person name="Nowrousian M."/>
            <person name="Ohm R.A."/>
            <person name="Benz J.P."/>
            <person name="Pilgard A."/>
        </authorList>
    </citation>
    <scope>NUCLEOTIDE SEQUENCE</scope>
    <source>
        <strain evidence="1">FPRL280</strain>
    </source>
</reference>
<dbReference type="EMBL" id="JADOXO010000001">
    <property type="protein sequence ID" value="KAF9822232.1"/>
    <property type="molecule type" value="Genomic_DNA"/>
</dbReference>
<reference evidence="1" key="1">
    <citation type="submission" date="2020-11" db="EMBL/GenBank/DDBJ databases">
        <authorList>
            <person name="Koelle M."/>
            <person name="Horta M.A.C."/>
            <person name="Nowrousian M."/>
            <person name="Ohm R.A."/>
            <person name="Benz P."/>
            <person name="Pilgard A."/>
        </authorList>
    </citation>
    <scope>NUCLEOTIDE SEQUENCE</scope>
    <source>
        <strain evidence="1">FPRL280</strain>
    </source>
</reference>
<evidence type="ECO:0000313" key="1">
    <source>
        <dbReference type="EMBL" id="KAF9822232.1"/>
    </source>
</evidence>
<gene>
    <name evidence="1" type="ORF">IEO21_00226</name>
</gene>
<name>A0A8H7PCB5_9APHY</name>